<dbReference type="eggNOG" id="ENOG502QQKC">
    <property type="taxonomic scope" value="Eukaryota"/>
</dbReference>
<dbReference type="HOGENOM" id="CLU_052563_0_0_1"/>
<protein>
    <recommendedName>
        <fullName evidence="2">Chitin-binding type-2 domain-containing protein</fullName>
    </recommendedName>
</protein>
<feature type="signal peptide" evidence="1">
    <location>
        <begin position="1"/>
        <end position="20"/>
    </location>
</feature>
<feature type="domain" description="Chitin-binding type-2" evidence="2">
    <location>
        <begin position="176"/>
        <end position="245"/>
    </location>
</feature>
<dbReference type="PROSITE" id="PS50940">
    <property type="entry name" value="CHIT_BIND_II"/>
    <property type="match status" value="1"/>
</dbReference>
<dbReference type="OrthoDB" id="7987789at2759"/>
<evidence type="ECO:0000256" key="1">
    <source>
        <dbReference type="SAM" id="SignalP"/>
    </source>
</evidence>
<dbReference type="OMA" id="EICIADV"/>
<dbReference type="InParanoid" id="B4N6V4"/>
<sequence length="245" mass="25777">MQKLLTILAIVGLRILATTAQTCKECQTANSAYCYNQTHYYNCMKNEITGDLEACDTGLVCSNSPAVCVTAAEITDPIVDVCGSSGTGNCGSCSGTTTTFTCVSSNQFARCVSGVASGVYDCGANEVCVLSAFTDYGSICVPNCTLSFLDLEATCSNDGSVKTTTVAPSTTTGVYTNVCDDAASSTKLYFYTINTEDSSCRSYIYCQRASTSAAFNTALYISCPTDKPYYDNTQNACVTTKPSGC</sequence>
<accession>B4N6V4</accession>
<dbReference type="STRING" id="7260.B4N6V4"/>
<dbReference type="PhylomeDB" id="B4N6V4"/>
<dbReference type="Proteomes" id="UP000007798">
    <property type="component" value="Unassembled WGS sequence"/>
</dbReference>
<dbReference type="AlphaFoldDB" id="B4N6V4"/>
<evidence type="ECO:0000313" key="4">
    <source>
        <dbReference type="Proteomes" id="UP000007798"/>
    </source>
</evidence>
<organism evidence="3 4">
    <name type="scientific">Drosophila willistoni</name>
    <name type="common">Fruit fly</name>
    <dbReference type="NCBI Taxonomy" id="7260"/>
    <lineage>
        <taxon>Eukaryota</taxon>
        <taxon>Metazoa</taxon>
        <taxon>Ecdysozoa</taxon>
        <taxon>Arthropoda</taxon>
        <taxon>Hexapoda</taxon>
        <taxon>Insecta</taxon>
        <taxon>Pterygota</taxon>
        <taxon>Neoptera</taxon>
        <taxon>Endopterygota</taxon>
        <taxon>Diptera</taxon>
        <taxon>Brachycera</taxon>
        <taxon>Muscomorpha</taxon>
        <taxon>Ephydroidea</taxon>
        <taxon>Drosophilidae</taxon>
        <taxon>Drosophila</taxon>
        <taxon>Sophophora</taxon>
    </lineage>
</organism>
<dbReference type="GO" id="GO:0005576">
    <property type="term" value="C:extracellular region"/>
    <property type="evidence" value="ECO:0007669"/>
    <property type="project" value="InterPro"/>
</dbReference>
<proteinExistence type="predicted"/>
<dbReference type="GO" id="GO:0008061">
    <property type="term" value="F:chitin binding"/>
    <property type="evidence" value="ECO:0007669"/>
    <property type="project" value="InterPro"/>
</dbReference>
<reference evidence="3 4" key="1">
    <citation type="journal article" date="2007" name="Nature">
        <title>Evolution of genes and genomes on the Drosophila phylogeny.</title>
        <authorList>
            <consortium name="Drosophila 12 Genomes Consortium"/>
            <person name="Clark A.G."/>
            <person name="Eisen M.B."/>
            <person name="Smith D.R."/>
            <person name="Bergman C.M."/>
            <person name="Oliver B."/>
            <person name="Markow T.A."/>
            <person name="Kaufman T.C."/>
            <person name="Kellis M."/>
            <person name="Gelbart W."/>
            <person name="Iyer V.N."/>
            <person name="Pollard D.A."/>
            <person name="Sackton T.B."/>
            <person name="Larracuente A.M."/>
            <person name="Singh N.D."/>
            <person name="Abad J.P."/>
            <person name="Abt D.N."/>
            <person name="Adryan B."/>
            <person name="Aguade M."/>
            <person name="Akashi H."/>
            <person name="Anderson W.W."/>
            <person name="Aquadro C.F."/>
            <person name="Ardell D.H."/>
            <person name="Arguello R."/>
            <person name="Artieri C.G."/>
            <person name="Barbash D.A."/>
            <person name="Barker D."/>
            <person name="Barsanti P."/>
            <person name="Batterham P."/>
            <person name="Batzoglou S."/>
            <person name="Begun D."/>
            <person name="Bhutkar A."/>
            <person name="Blanco E."/>
            <person name="Bosak S.A."/>
            <person name="Bradley R.K."/>
            <person name="Brand A.D."/>
            <person name="Brent M.R."/>
            <person name="Brooks A.N."/>
            <person name="Brown R.H."/>
            <person name="Butlin R.K."/>
            <person name="Caggese C."/>
            <person name="Calvi B.R."/>
            <person name="Bernardo de Carvalho A."/>
            <person name="Caspi A."/>
            <person name="Castrezana S."/>
            <person name="Celniker S.E."/>
            <person name="Chang J.L."/>
            <person name="Chapple C."/>
            <person name="Chatterji S."/>
            <person name="Chinwalla A."/>
            <person name="Civetta A."/>
            <person name="Clifton S.W."/>
            <person name="Comeron J.M."/>
            <person name="Costello J.C."/>
            <person name="Coyne J.A."/>
            <person name="Daub J."/>
            <person name="David R.G."/>
            <person name="Delcher A.L."/>
            <person name="Delehaunty K."/>
            <person name="Do C.B."/>
            <person name="Ebling H."/>
            <person name="Edwards K."/>
            <person name="Eickbush T."/>
            <person name="Evans J.D."/>
            <person name="Filipski A."/>
            <person name="Findeiss S."/>
            <person name="Freyhult E."/>
            <person name="Fulton L."/>
            <person name="Fulton R."/>
            <person name="Garcia A.C."/>
            <person name="Gardiner A."/>
            <person name="Garfield D.A."/>
            <person name="Garvin B.E."/>
            <person name="Gibson G."/>
            <person name="Gilbert D."/>
            <person name="Gnerre S."/>
            <person name="Godfrey J."/>
            <person name="Good R."/>
            <person name="Gotea V."/>
            <person name="Gravely B."/>
            <person name="Greenberg A.J."/>
            <person name="Griffiths-Jones S."/>
            <person name="Gross S."/>
            <person name="Guigo R."/>
            <person name="Gustafson E.A."/>
            <person name="Haerty W."/>
            <person name="Hahn M.W."/>
            <person name="Halligan D.L."/>
            <person name="Halpern A.L."/>
            <person name="Halter G.M."/>
            <person name="Han M.V."/>
            <person name="Heger A."/>
            <person name="Hillier L."/>
            <person name="Hinrichs A.S."/>
            <person name="Holmes I."/>
            <person name="Hoskins R.A."/>
            <person name="Hubisz M.J."/>
            <person name="Hultmark D."/>
            <person name="Huntley M.A."/>
            <person name="Jaffe D.B."/>
            <person name="Jagadeeshan S."/>
            <person name="Jeck W.R."/>
            <person name="Johnson J."/>
            <person name="Jones C.D."/>
            <person name="Jordan W.C."/>
            <person name="Karpen G.H."/>
            <person name="Kataoka E."/>
            <person name="Keightley P.D."/>
            <person name="Kheradpour P."/>
            <person name="Kirkness E.F."/>
            <person name="Koerich L.B."/>
            <person name="Kristiansen K."/>
            <person name="Kudrna D."/>
            <person name="Kulathinal R.J."/>
            <person name="Kumar S."/>
            <person name="Kwok R."/>
            <person name="Lander E."/>
            <person name="Langley C.H."/>
            <person name="Lapoint R."/>
            <person name="Lazzaro B.P."/>
            <person name="Lee S.J."/>
            <person name="Levesque L."/>
            <person name="Li R."/>
            <person name="Lin C.F."/>
            <person name="Lin M.F."/>
            <person name="Lindblad-Toh K."/>
            <person name="Llopart A."/>
            <person name="Long M."/>
            <person name="Low L."/>
            <person name="Lozovsky E."/>
            <person name="Lu J."/>
            <person name="Luo M."/>
            <person name="Machado C.A."/>
            <person name="Makalowski W."/>
            <person name="Marzo M."/>
            <person name="Matsuda M."/>
            <person name="Matzkin L."/>
            <person name="McAllister B."/>
            <person name="McBride C.S."/>
            <person name="McKernan B."/>
            <person name="McKernan K."/>
            <person name="Mendez-Lago M."/>
            <person name="Minx P."/>
            <person name="Mollenhauer M.U."/>
            <person name="Montooth K."/>
            <person name="Mount S.M."/>
            <person name="Mu X."/>
            <person name="Myers E."/>
            <person name="Negre B."/>
            <person name="Newfeld S."/>
            <person name="Nielsen R."/>
            <person name="Noor M.A."/>
            <person name="O'Grady P."/>
            <person name="Pachter L."/>
            <person name="Papaceit M."/>
            <person name="Parisi M.J."/>
            <person name="Parisi M."/>
            <person name="Parts L."/>
            <person name="Pedersen J.S."/>
            <person name="Pesole G."/>
            <person name="Phillippy A.M."/>
            <person name="Ponting C.P."/>
            <person name="Pop M."/>
            <person name="Porcelli D."/>
            <person name="Powell J.R."/>
            <person name="Prohaska S."/>
            <person name="Pruitt K."/>
            <person name="Puig M."/>
            <person name="Quesneville H."/>
            <person name="Ram K.R."/>
            <person name="Rand D."/>
            <person name="Rasmussen M.D."/>
            <person name="Reed L.K."/>
            <person name="Reenan R."/>
            <person name="Reily A."/>
            <person name="Remington K.A."/>
            <person name="Rieger T.T."/>
            <person name="Ritchie M.G."/>
            <person name="Robin C."/>
            <person name="Rogers Y.H."/>
            <person name="Rohde C."/>
            <person name="Rozas J."/>
            <person name="Rubenfield M.J."/>
            <person name="Ruiz A."/>
            <person name="Russo S."/>
            <person name="Salzberg S.L."/>
            <person name="Sanchez-Gracia A."/>
            <person name="Saranga D.J."/>
            <person name="Sato H."/>
            <person name="Schaeffer S.W."/>
            <person name="Schatz M.C."/>
            <person name="Schlenke T."/>
            <person name="Schwartz R."/>
            <person name="Segarra C."/>
            <person name="Singh R.S."/>
            <person name="Sirot L."/>
            <person name="Sirota M."/>
            <person name="Sisneros N.B."/>
            <person name="Smith C.D."/>
            <person name="Smith T.F."/>
            <person name="Spieth J."/>
            <person name="Stage D.E."/>
            <person name="Stark A."/>
            <person name="Stephan W."/>
            <person name="Strausberg R.L."/>
            <person name="Strempel S."/>
            <person name="Sturgill D."/>
            <person name="Sutton G."/>
            <person name="Sutton G.G."/>
            <person name="Tao W."/>
            <person name="Teichmann S."/>
            <person name="Tobari Y.N."/>
            <person name="Tomimura Y."/>
            <person name="Tsolas J.M."/>
            <person name="Valente V.L."/>
            <person name="Venter E."/>
            <person name="Venter J.C."/>
            <person name="Vicario S."/>
            <person name="Vieira F.G."/>
            <person name="Vilella A.J."/>
            <person name="Villasante A."/>
            <person name="Walenz B."/>
            <person name="Wang J."/>
            <person name="Wasserman M."/>
            <person name="Watts T."/>
            <person name="Wilson D."/>
            <person name="Wilson R.K."/>
            <person name="Wing R.A."/>
            <person name="Wolfner M.F."/>
            <person name="Wong A."/>
            <person name="Wong G.K."/>
            <person name="Wu C.I."/>
            <person name="Wu G."/>
            <person name="Yamamoto D."/>
            <person name="Yang H.P."/>
            <person name="Yang S.P."/>
            <person name="Yorke J.A."/>
            <person name="Yoshida K."/>
            <person name="Zdobnov E."/>
            <person name="Zhang P."/>
            <person name="Zhang Y."/>
            <person name="Zimin A.V."/>
            <person name="Baldwin J."/>
            <person name="Abdouelleil A."/>
            <person name="Abdulkadir J."/>
            <person name="Abebe A."/>
            <person name="Abera B."/>
            <person name="Abreu J."/>
            <person name="Acer S.C."/>
            <person name="Aftuck L."/>
            <person name="Alexander A."/>
            <person name="An P."/>
            <person name="Anderson E."/>
            <person name="Anderson S."/>
            <person name="Arachi H."/>
            <person name="Azer M."/>
            <person name="Bachantsang P."/>
            <person name="Barry A."/>
            <person name="Bayul T."/>
            <person name="Berlin A."/>
            <person name="Bessette D."/>
            <person name="Bloom T."/>
            <person name="Blye J."/>
            <person name="Boguslavskiy L."/>
            <person name="Bonnet C."/>
            <person name="Boukhgalter B."/>
            <person name="Bourzgui I."/>
            <person name="Brown A."/>
            <person name="Cahill P."/>
            <person name="Channer S."/>
            <person name="Cheshatsang Y."/>
            <person name="Chuda L."/>
            <person name="Citroen M."/>
            <person name="Collymore A."/>
            <person name="Cooke P."/>
            <person name="Costello M."/>
            <person name="D'Aco K."/>
            <person name="Daza R."/>
            <person name="De Haan G."/>
            <person name="DeGray S."/>
            <person name="DeMaso C."/>
            <person name="Dhargay N."/>
            <person name="Dooley K."/>
            <person name="Dooley E."/>
            <person name="Doricent M."/>
            <person name="Dorje P."/>
            <person name="Dorjee K."/>
            <person name="Dupes A."/>
            <person name="Elong R."/>
            <person name="Falk J."/>
            <person name="Farina A."/>
            <person name="Faro S."/>
            <person name="Ferguson D."/>
            <person name="Fisher S."/>
            <person name="Foley C.D."/>
            <person name="Franke A."/>
            <person name="Friedrich D."/>
            <person name="Gadbois L."/>
            <person name="Gearin G."/>
            <person name="Gearin C.R."/>
            <person name="Giannoukos G."/>
            <person name="Goode T."/>
            <person name="Graham J."/>
            <person name="Grandbois E."/>
            <person name="Grewal S."/>
            <person name="Gyaltsen K."/>
            <person name="Hafez N."/>
            <person name="Hagos B."/>
            <person name="Hall J."/>
            <person name="Henson C."/>
            <person name="Hollinger A."/>
            <person name="Honan T."/>
            <person name="Huard M.D."/>
            <person name="Hughes L."/>
            <person name="Hurhula B."/>
            <person name="Husby M.E."/>
            <person name="Kamat A."/>
            <person name="Kanga B."/>
            <person name="Kashin S."/>
            <person name="Khazanovich D."/>
            <person name="Kisner P."/>
            <person name="Lance K."/>
            <person name="Lara M."/>
            <person name="Lee W."/>
            <person name="Lennon N."/>
            <person name="Letendre F."/>
            <person name="LeVine R."/>
            <person name="Lipovsky A."/>
            <person name="Liu X."/>
            <person name="Liu J."/>
            <person name="Liu S."/>
            <person name="Lokyitsang T."/>
            <person name="Lokyitsang Y."/>
            <person name="Lubonja R."/>
            <person name="Lui A."/>
            <person name="MacDonald P."/>
            <person name="Magnisalis V."/>
            <person name="Maru K."/>
            <person name="Matthews C."/>
            <person name="McCusker W."/>
            <person name="McDonough S."/>
            <person name="Mehta T."/>
            <person name="Meldrim J."/>
            <person name="Meneus L."/>
            <person name="Mihai O."/>
            <person name="Mihalev A."/>
            <person name="Mihova T."/>
            <person name="Mittelman R."/>
            <person name="Mlenga V."/>
            <person name="Montmayeur A."/>
            <person name="Mulrain L."/>
            <person name="Navidi A."/>
            <person name="Naylor J."/>
            <person name="Negash T."/>
            <person name="Nguyen T."/>
            <person name="Nguyen N."/>
            <person name="Nicol R."/>
            <person name="Norbu C."/>
            <person name="Norbu N."/>
            <person name="Novod N."/>
            <person name="O'Neill B."/>
            <person name="Osman S."/>
            <person name="Markiewicz E."/>
            <person name="Oyono O.L."/>
            <person name="Patti C."/>
            <person name="Phunkhang P."/>
            <person name="Pierre F."/>
            <person name="Priest M."/>
            <person name="Raghuraman S."/>
            <person name="Rege F."/>
            <person name="Reyes R."/>
            <person name="Rise C."/>
            <person name="Rogov P."/>
            <person name="Ross K."/>
            <person name="Ryan E."/>
            <person name="Settipalli S."/>
            <person name="Shea T."/>
            <person name="Sherpa N."/>
            <person name="Shi L."/>
            <person name="Shih D."/>
            <person name="Sparrow T."/>
            <person name="Spaulding J."/>
            <person name="Stalker J."/>
            <person name="Stange-Thomann N."/>
            <person name="Stavropoulos S."/>
            <person name="Stone C."/>
            <person name="Strader C."/>
            <person name="Tesfaye S."/>
            <person name="Thomson T."/>
            <person name="Thoulutsang Y."/>
            <person name="Thoulutsang D."/>
            <person name="Topham K."/>
            <person name="Topping I."/>
            <person name="Tsamla T."/>
            <person name="Vassiliev H."/>
            <person name="Vo A."/>
            <person name="Wangchuk T."/>
            <person name="Wangdi T."/>
            <person name="Weiand M."/>
            <person name="Wilkinson J."/>
            <person name="Wilson A."/>
            <person name="Yadav S."/>
            <person name="Young G."/>
            <person name="Yu Q."/>
            <person name="Zembek L."/>
            <person name="Zhong D."/>
            <person name="Zimmer A."/>
            <person name="Zwirko Z."/>
            <person name="Jaffe D.B."/>
            <person name="Alvarez P."/>
            <person name="Brockman W."/>
            <person name="Butler J."/>
            <person name="Chin C."/>
            <person name="Gnerre S."/>
            <person name="Grabherr M."/>
            <person name="Kleber M."/>
            <person name="Mauceli E."/>
            <person name="MacCallum I."/>
        </authorList>
    </citation>
    <scope>NUCLEOTIDE SEQUENCE [LARGE SCALE GENOMIC DNA]</scope>
    <source>
        <strain evidence="4">Tucson 14030-0811.24</strain>
    </source>
</reference>
<evidence type="ECO:0000259" key="2">
    <source>
        <dbReference type="PROSITE" id="PS50940"/>
    </source>
</evidence>
<evidence type="ECO:0000313" key="3">
    <source>
        <dbReference type="EMBL" id="EDW80093.1"/>
    </source>
</evidence>
<keyword evidence="4" id="KW-1185">Reference proteome</keyword>
<feature type="chain" id="PRO_5002815784" description="Chitin-binding type-2 domain-containing protein" evidence="1">
    <location>
        <begin position="21"/>
        <end position="245"/>
    </location>
</feature>
<dbReference type="EMBL" id="CH964168">
    <property type="protein sequence ID" value="EDW80093.1"/>
    <property type="molecule type" value="Genomic_DNA"/>
</dbReference>
<dbReference type="InterPro" id="IPR002557">
    <property type="entry name" value="Chitin-bd_dom"/>
</dbReference>
<keyword evidence="1" id="KW-0732">Signal</keyword>
<name>B4N6V4_DROWI</name>
<gene>
    <name evidence="3" type="primary">Dwil\GK24138</name>
    <name evidence="3" type="ORF">Dwil_GK24138</name>
</gene>
<dbReference type="KEGG" id="dwi:6646441"/>